<gene>
    <name evidence="2" type="ORF">chiPu_0026168</name>
</gene>
<feature type="region of interest" description="Disordered" evidence="1">
    <location>
        <begin position="275"/>
        <end position="322"/>
    </location>
</feature>
<feature type="compositionally biased region" description="Polar residues" evidence="1">
    <location>
        <begin position="115"/>
        <end position="127"/>
    </location>
</feature>
<dbReference type="STRING" id="137246.A0A401THH7"/>
<feature type="region of interest" description="Disordered" evidence="1">
    <location>
        <begin position="67"/>
        <end position="134"/>
    </location>
</feature>
<proteinExistence type="predicted"/>
<evidence type="ECO:0000313" key="3">
    <source>
        <dbReference type="Proteomes" id="UP000287033"/>
    </source>
</evidence>
<feature type="compositionally biased region" description="Polar residues" evidence="1">
    <location>
        <begin position="287"/>
        <end position="310"/>
    </location>
</feature>
<keyword evidence="3" id="KW-1185">Reference proteome</keyword>
<feature type="compositionally biased region" description="Basic and acidic residues" evidence="1">
    <location>
        <begin position="311"/>
        <end position="322"/>
    </location>
</feature>
<evidence type="ECO:0000256" key="1">
    <source>
        <dbReference type="SAM" id="MobiDB-lite"/>
    </source>
</evidence>
<accession>A0A401THH7</accession>
<evidence type="ECO:0000313" key="2">
    <source>
        <dbReference type="EMBL" id="GCC42073.1"/>
    </source>
</evidence>
<dbReference type="GO" id="GO:0060236">
    <property type="term" value="P:regulation of mitotic spindle organization"/>
    <property type="evidence" value="ECO:0007669"/>
    <property type="project" value="TreeGrafter"/>
</dbReference>
<dbReference type="PANTHER" id="PTHR24160">
    <property type="entry name" value="ANKYRIN REPEAT DOMAIN-CONTAINING PROTEIN 53"/>
    <property type="match status" value="1"/>
</dbReference>
<dbReference type="OrthoDB" id="9947581at2759"/>
<sequence>MESIADESFRLWLDRKQLANVLRLSSSFIKPRQTAADHVTSQLRESVKVEGRASDWDSYQLVPFTKPTGPCHSRERGMESAQDWKKRKAHPVPDPKSRTCSTFRQGVCRPKPVWNPSTNLSSPPTADTSRRQGGDQQLNMNLTLQQHDFGILYKLTRSQHGQHMLKTKVGHKTWPLPSLPLDTIKQQLFPHCVYHRIRIPEEFMAVDVLRLPKKGHVVKDKAEIDMCLREWVQPDTWHTTCSHCTHPTGSPSPTARTRTVKLSHHHDLLRMTTGCYGIKPTKRDGTRSAQSDSQSEDNSSTVQGGSAAQSQEERHHIEPCNL</sequence>
<dbReference type="EMBL" id="BEZZ01073965">
    <property type="protein sequence ID" value="GCC42073.1"/>
    <property type="molecule type" value="Genomic_DNA"/>
</dbReference>
<name>A0A401THH7_CHIPU</name>
<feature type="compositionally biased region" description="Basic and acidic residues" evidence="1">
    <location>
        <begin position="72"/>
        <end position="84"/>
    </location>
</feature>
<dbReference type="OMA" id="CHSRERG"/>
<organism evidence="2 3">
    <name type="scientific">Chiloscyllium punctatum</name>
    <name type="common">Brownbanded bambooshark</name>
    <name type="synonym">Hemiscyllium punctatum</name>
    <dbReference type="NCBI Taxonomy" id="137246"/>
    <lineage>
        <taxon>Eukaryota</taxon>
        <taxon>Metazoa</taxon>
        <taxon>Chordata</taxon>
        <taxon>Craniata</taxon>
        <taxon>Vertebrata</taxon>
        <taxon>Chondrichthyes</taxon>
        <taxon>Elasmobranchii</taxon>
        <taxon>Galeomorphii</taxon>
        <taxon>Galeoidea</taxon>
        <taxon>Orectolobiformes</taxon>
        <taxon>Hemiscylliidae</taxon>
        <taxon>Chiloscyllium</taxon>
    </lineage>
</organism>
<dbReference type="Proteomes" id="UP000287033">
    <property type="component" value="Unassembled WGS sequence"/>
</dbReference>
<reference evidence="2 3" key="1">
    <citation type="journal article" date="2018" name="Nat. Ecol. Evol.">
        <title>Shark genomes provide insights into elasmobranch evolution and the origin of vertebrates.</title>
        <authorList>
            <person name="Hara Y"/>
            <person name="Yamaguchi K"/>
            <person name="Onimaru K"/>
            <person name="Kadota M"/>
            <person name="Koyanagi M"/>
            <person name="Keeley SD"/>
            <person name="Tatsumi K"/>
            <person name="Tanaka K"/>
            <person name="Motone F"/>
            <person name="Kageyama Y"/>
            <person name="Nozu R"/>
            <person name="Adachi N"/>
            <person name="Nishimura O"/>
            <person name="Nakagawa R"/>
            <person name="Tanegashima C"/>
            <person name="Kiyatake I"/>
            <person name="Matsumoto R"/>
            <person name="Murakumo K"/>
            <person name="Nishida K"/>
            <person name="Terakita A"/>
            <person name="Kuratani S"/>
            <person name="Sato K"/>
            <person name="Hyodo S Kuraku.S."/>
        </authorList>
    </citation>
    <scope>NUCLEOTIDE SEQUENCE [LARGE SCALE GENOMIC DNA]</scope>
</reference>
<dbReference type="PANTHER" id="PTHR24160:SF1">
    <property type="entry name" value="ANKYRIN REPEAT DOMAIN-CONTAINING PROTEIN 53"/>
    <property type="match status" value="1"/>
</dbReference>
<dbReference type="GO" id="GO:0031116">
    <property type="term" value="P:positive regulation of microtubule polymerization"/>
    <property type="evidence" value="ECO:0007669"/>
    <property type="project" value="TreeGrafter"/>
</dbReference>
<dbReference type="GO" id="GO:0000922">
    <property type="term" value="C:spindle pole"/>
    <property type="evidence" value="ECO:0007669"/>
    <property type="project" value="TreeGrafter"/>
</dbReference>
<comment type="caution">
    <text evidence="2">The sequence shown here is derived from an EMBL/GenBank/DDBJ whole genome shotgun (WGS) entry which is preliminary data.</text>
</comment>
<dbReference type="GO" id="GO:0007080">
    <property type="term" value="P:mitotic metaphase chromosome alignment"/>
    <property type="evidence" value="ECO:0007669"/>
    <property type="project" value="TreeGrafter"/>
</dbReference>
<protein>
    <submittedName>
        <fullName evidence="2">Uncharacterized protein</fullName>
    </submittedName>
</protein>
<dbReference type="GO" id="GO:1902412">
    <property type="term" value="P:regulation of mitotic cytokinesis"/>
    <property type="evidence" value="ECO:0007669"/>
    <property type="project" value="InterPro"/>
</dbReference>
<dbReference type="AlphaFoldDB" id="A0A401THH7"/>
<dbReference type="InterPro" id="IPR042335">
    <property type="entry name" value="ANKRD53"/>
</dbReference>